<evidence type="ECO:0000313" key="1">
    <source>
        <dbReference type="EMBL" id="KAG8374942.1"/>
    </source>
</evidence>
<name>A0AAV6X4T5_9LAMI</name>
<dbReference type="EMBL" id="WHWC01000010">
    <property type="protein sequence ID" value="KAG8374942.1"/>
    <property type="molecule type" value="Genomic_DNA"/>
</dbReference>
<proteinExistence type="predicted"/>
<organism evidence="1 2">
    <name type="scientific">Buddleja alternifolia</name>
    <dbReference type="NCBI Taxonomy" id="168488"/>
    <lineage>
        <taxon>Eukaryota</taxon>
        <taxon>Viridiplantae</taxon>
        <taxon>Streptophyta</taxon>
        <taxon>Embryophyta</taxon>
        <taxon>Tracheophyta</taxon>
        <taxon>Spermatophyta</taxon>
        <taxon>Magnoliopsida</taxon>
        <taxon>eudicotyledons</taxon>
        <taxon>Gunneridae</taxon>
        <taxon>Pentapetalae</taxon>
        <taxon>asterids</taxon>
        <taxon>lamiids</taxon>
        <taxon>Lamiales</taxon>
        <taxon>Scrophulariaceae</taxon>
        <taxon>Buddlejeae</taxon>
        <taxon>Buddleja</taxon>
    </lineage>
</organism>
<accession>A0AAV6X4T5</accession>
<evidence type="ECO:0000313" key="2">
    <source>
        <dbReference type="Proteomes" id="UP000826271"/>
    </source>
</evidence>
<reference evidence="1" key="1">
    <citation type="submission" date="2019-10" db="EMBL/GenBank/DDBJ databases">
        <authorList>
            <person name="Zhang R."/>
            <person name="Pan Y."/>
            <person name="Wang J."/>
            <person name="Ma R."/>
            <person name="Yu S."/>
        </authorList>
    </citation>
    <scope>NUCLEOTIDE SEQUENCE</scope>
    <source>
        <strain evidence="1">LA-IB0</strain>
        <tissue evidence="1">Leaf</tissue>
    </source>
</reference>
<sequence length="125" mass="14472">MESGIGLKIILMIKGIHSMLLVIHRGREDGVHFEWPSGGWNDGVLKASMKRRGKHLMNISYRILLASIVYLIWQERNLRLFNGKKETPKSVASHTLNLVKNRLITLLLKESFQSLVIKRVWKIAW</sequence>
<comment type="caution">
    <text evidence="1">The sequence shown here is derived from an EMBL/GenBank/DDBJ whole genome shotgun (WGS) entry which is preliminary data.</text>
</comment>
<dbReference type="AlphaFoldDB" id="A0AAV6X4T5"/>
<keyword evidence="2" id="KW-1185">Reference proteome</keyword>
<protein>
    <recommendedName>
        <fullName evidence="3">Reverse transcriptase zinc-binding domain-containing protein</fullName>
    </recommendedName>
</protein>
<gene>
    <name evidence="1" type="ORF">BUALT_Bualt10G0048000</name>
</gene>
<dbReference type="Proteomes" id="UP000826271">
    <property type="component" value="Unassembled WGS sequence"/>
</dbReference>
<evidence type="ECO:0008006" key="3">
    <source>
        <dbReference type="Google" id="ProtNLM"/>
    </source>
</evidence>